<evidence type="ECO:0000313" key="2">
    <source>
        <dbReference type="EMBL" id="KAI5062421.1"/>
    </source>
</evidence>
<name>A0A9D4U6F1_ADICA</name>
<feature type="region of interest" description="Disordered" evidence="1">
    <location>
        <begin position="1"/>
        <end position="108"/>
    </location>
</feature>
<evidence type="ECO:0000313" key="3">
    <source>
        <dbReference type="Proteomes" id="UP000886520"/>
    </source>
</evidence>
<proteinExistence type="predicted"/>
<gene>
    <name evidence="2" type="ORF">GOP47_0022960</name>
</gene>
<reference evidence="2" key="1">
    <citation type="submission" date="2021-01" db="EMBL/GenBank/DDBJ databases">
        <title>Adiantum capillus-veneris genome.</title>
        <authorList>
            <person name="Fang Y."/>
            <person name="Liao Q."/>
        </authorList>
    </citation>
    <scope>NUCLEOTIDE SEQUENCE</scope>
    <source>
        <strain evidence="2">H3</strain>
        <tissue evidence="2">Leaf</tissue>
    </source>
</reference>
<organism evidence="2 3">
    <name type="scientific">Adiantum capillus-veneris</name>
    <name type="common">Maidenhair fern</name>
    <dbReference type="NCBI Taxonomy" id="13818"/>
    <lineage>
        <taxon>Eukaryota</taxon>
        <taxon>Viridiplantae</taxon>
        <taxon>Streptophyta</taxon>
        <taxon>Embryophyta</taxon>
        <taxon>Tracheophyta</taxon>
        <taxon>Polypodiopsida</taxon>
        <taxon>Polypodiidae</taxon>
        <taxon>Polypodiales</taxon>
        <taxon>Pteridineae</taxon>
        <taxon>Pteridaceae</taxon>
        <taxon>Vittarioideae</taxon>
        <taxon>Adiantum</taxon>
    </lineage>
</organism>
<comment type="caution">
    <text evidence="2">The sequence shown here is derived from an EMBL/GenBank/DDBJ whole genome shotgun (WGS) entry which is preliminary data.</text>
</comment>
<sequence length="161" mass="17559">MIYRIADPNDAKESNQMEDIAQEATCCNDAKKGGSDSKHDAKEGGEEDKDGENGDDEQGDIDVNKNGSNSKESPCTSYAKVDKEGSTHNKDKGYLPNGDSDRPQTLEDNAEDYKFKELFDQHESAKDESNLDASKGMVASNPIVDTETLVSENIVYASGRI</sequence>
<dbReference type="EMBL" id="JABFUD020000022">
    <property type="protein sequence ID" value="KAI5062421.1"/>
    <property type="molecule type" value="Genomic_DNA"/>
</dbReference>
<dbReference type="Proteomes" id="UP000886520">
    <property type="component" value="Chromosome 22"/>
</dbReference>
<feature type="compositionally biased region" description="Basic and acidic residues" evidence="1">
    <location>
        <begin position="80"/>
        <end position="108"/>
    </location>
</feature>
<dbReference type="AlphaFoldDB" id="A0A9D4U6F1"/>
<feature type="compositionally biased region" description="Acidic residues" evidence="1">
    <location>
        <begin position="45"/>
        <end position="60"/>
    </location>
</feature>
<feature type="compositionally biased region" description="Polar residues" evidence="1">
    <location>
        <begin position="65"/>
        <end position="76"/>
    </location>
</feature>
<protein>
    <submittedName>
        <fullName evidence="2">Uncharacterized protein</fullName>
    </submittedName>
</protein>
<accession>A0A9D4U6F1</accession>
<keyword evidence="3" id="KW-1185">Reference proteome</keyword>
<feature type="compositionally biased region" description="Basic and acidic residues" evidence="1">
    <location>
        <begin position="29"/>
        <end position="44"/>
    </location>
</feature>
<evidence type="ECO:0000256" key="1">
    <source>
        <dbReference type="SAM" id="MobiDB-lite"/>
    </source>
</evidence>